<dbReference type="AlphaFoldDB" id="L1MMC2"/>
<evidence type="ECO:0000313" key="4">
    <source>
        <dbReference type="Proteomes" id="UP000010445"/>
    </source>
</evidence>
<dbReference type="eggNOG" id="COG3266">
    <property type="taxonomic scope" value="Bacteria"/>
</dbReference>
<sequence length="542" mass="57981">MNKTVQLMAIFCCVGLLAAACSSSKSGQSAGNGSDSGSQQTSSALGASRSEPQKPQVIEDVDYSGIGASQQFFDHSDTVIVTDMSRAAQLRGASIGVTVGAPVLMDAGTNARQITDEVRRLGASTVLLVQNARIDAPDGVTVVRDPLTRDGLKQLTSKDMADKPVATIDEAVAGAADLNADAPVDLIPSWEPPLAVTESNQVGELPKGQPKAGENPPVVVATRDSSISAVATARAHGAEVTYLDAPDLRTSPELVKNARERGHVIALGRQFGSAEYIDGVLSFTNTTYLPNNRMIALYGNPISPGLGVMGEKPPAESAEHAKKLASDYAPFSEQPVVPAFEIIATVAHTDPGEDGDYSSETDPAAIRPYIDAITQAGGYAVIDLQPGRGSFLEQAKKYQELLELPNVGLALDPEWKLGPNEKPLSRVGNTTAAEVNETTEWLAGLTREKNLPQKVLILHQFQVGMIQNREQLNINHPELAFVVHIDGNGTPGEKMETWNAIRNGLDPRIFVAWKNFIDEDKPMFEPKAVMDVAPQPWFVSYQ</sequence>
<evidence type="ECO:0008006" key="5">
    <source>
        <dbReference type="Google" id="ProtNLM"/>
    </source>
</evidence>
<proteinExistence type="predicted"/>
<name>L1MMC2_9CORY</name>
<gene>
    <name evidence="3" type="ORF">HMPREF9997_00401</name>
</gene>
<evidence type="ECO:0000313" key="3">
    <source>
        <dbReference type="EMBL" id="EKX92114.1"/>
    </source>
</evidence>
<evidence type="ECO:0000256" key="1">
    <source>
        <dbReference type="SAM" id="MobiDB-lite"/>
    </source>
</evidence>
<keyword evidence="4" id="KW-1185">Reference proteome</keyword>
<organism evidence="3 4">
    <name type="scientific">Corynebacterium durum F0235</name>
    <dbReference type="NCBI Taxonomy" id="1035195"/>
    <lineage>
        <taxon>Bacteria</taxon>
        <taxon>Bacillati</taxon>
        <taxon>Actinomycetota</taxon>
        <taxon>Actinomycetes</taxon>
        <taxon>Mycobacteriales</taxon>
        <taxon>Corynebacteriaceae</taxon>
        <taxon>Corynebacterium</taxon>
    </lineage>
</organism>
<reference evidence="3 4" key="1">
    <citation type="submission" date="2012-05" db="EMBL/GenBank/DDBJ databases">
        <authorList>
            <person name="Weinstock G."/>
            <person name="Sodergren E."/>
            <person name="Lobos E.A."/>
            <person name="Fulton L."/>
            <person name="Fulton R."/>
            <person name="Courtney L."/>
            <person name="Fronick C."/>
            <person name="O'Laughlin M."/>
            <person name="Godfrey J."/>
            <person name="Wilson R.M."/>
            <person name="Miner T."/>
            <person name="Farmer C."/>
            <person name="Delehaunty K."/>
            <person name="Cordes M."/>
            <person name="Minx P."/>
            <person name="Tomlinson C."/>
            <person name="Chen J."/>
            <person name="Wollam A."/>
            <person name="Pepin K.H."/>
            <person name="Bhonagiri V."/>
            <person name="Zhang X."/>
            <person name="Suruliraj S."/>
            <person name="Warren W."/>
            <person name="Mitreva M."/>
            <person name="Mardis E.R."/>
            <person name="Wilson R.K."/>
        </authorList>
    </citation>
    <scope>NUCLEOTIDE SEQUENCE [LARGE SCALE GENOMIC DNA]</scope>
    <source>
        <strain evidence="3 4">F0235</strain>
    </source>
</reference>
<dbReference type="Proteomes" id="UP000010445">
    <property type="component" value="Unassembled WGS sequence"/>
</dbReference>
<keyword evidence="2" id="KW-0732">Signal</keyword>
<accession>L1MMC2</accession>
<feature type="region of interest" description="Disordered" evidence="1">
    <location>
        <begin position="27"/>
        <end position="54"/>
    </location>
</feature>
<dbReference type="HOGENOM" id="CLU_037716_2_0_11"/>
<dbReference type="STRING" id="1035195.HMPREF9997_00401"/>
<dbReference type="RefSeq" id="WP_006062093.1">
    <property type="nucleotide sequence ID" value="NZ_KB290822.1"/>
</dbReference>
<comment type="caution">
    <text evidence="3">The sequence shown here is derived from an EMBL/GenBank/DDBJ whole genome shotgun (WGS) entry which is preliminary data.</text>
</comment>
<feature type="chain" id="PRO_5039243209" description="Cell wall binding repeat 2" evidence="2">
    <location>
        <begin position="19"/>
        <end position="542"/>
    </location>
</feature>
<protein>
    <recommendedName>
        <fullName evidence="5">Cell wall binding repeat 2</fullName>
    </recommendedName>
</protein>
<evidence type="ECO:0000256" key="2">
    <source>
        <dbReference type="SAM" id="SignalP"/>
    </source>
</evidence>
<dbReference type="EMBL" id="AMEM01000007">
    <property type="protein sequence ID" value="EKX92114.1"/>
    <property type="molecule type" value="Genomic_DNA"/>
</dbReference>
<feature type="compositionally biased region" description="Polar residues" evidence="1">
    <location>
        <begin position="27"/>
        <end position="45"/>
    </location>
</feature>
<dbReference type="PATRIC" id="fig|1035195.3.peg.367"/>
<dbReference type="PROSITE" id="PS51257">
    <property type="entry name" value="PROKAR_LIPOPROTEIN"/>
    <property type="match status" value="1"/>
</dbReference>
<feature type="signal peptide" evidence="2">
    <location>
        <begin position="1"/>
        <end position="18"/>
    </location>
</feature>